<dbReference type="Pfam" id="PF13487">
    <property type="entry name" value="HD_5"/>
    <property type="match status" value="1"/>
</dbReference>
<dbReference type="GO" id="GO:0008081">
    <property type="term" value="F:phosphoric diester hydrolase activity"/>
    <property type="evidence" value="ECO:0007669"/>
    <property type="project" value="UniProtKB-ARBA"/>
</dbReference>
<dbReference type="InterPro" id="IPR003607">
    <property type="entry name" value="HD/PDEase_dom"/>
</dbReference>
<reference evidence="2 3" key="1">
    <citation type="submission" date="2016-11" db="EMBL/GenBank/DDBJ databases">
        <authorList>
            <person name="Jaros S."/>
            <person name="Januszkiewicz K."/>
            <person name="Wedrychowicz H."/>
        </authorList>
    </citation>
    <scope>NUCLEOTIDE SEQUENCE [LARGE SCALE GENOMIC DNA]</scope>
    <source>
        <strain evidence="2 3">DSM 21637</strain>
    </source>
</reference>
<dbReference type="PROSITE" id="PS51832">
    <property type="entry name" value="HD_GYP"/>
    <property type="match status" value="1"/>
</dbReference>
<keyword evidence="3" id="KW-1185">Reference proteome</keyword>
<evidence type="ECO:0000259" key="1">
    <source>
        <dbReference type="PROSITE" id="PS51832"/>
    </source>
</evidence>
<evidence type="ECO:0000313" key="2">
    <source>
        <dbReference type="EMBL" id="SFX55288.1"/>
    </source>
</evidence>
<gene>
    <name evidence="2" type="ORF">SAMN02745752_02052</name>
</gene>
<dbReference type="RefSeq" id="WP_072326370.1">
    <property type="nucleotide sequence ID" value="NZ_FPJW01000007.1"/>
</dbReference>
<organism evidence="2 3">
    <name type="scientific">Marinospirillum alkaliphilum DSM 21637</name>
    <dbReference type="NCBI Taxonomy" id="1122209"/>
    <lineage>
        <taxon>Bacteria</taxon>
        <taxon>Pseudomonadati</taxon>
        <taxon>Pseudomonadota</taxon>
        <taxon>Gammaproteobacteria</taxon>
        <taxon>Oceanospirillales</taxon>
        <taxon>Oceanospirillaceae</taxon>
        <taxon>Marinospirillum</taxon>
    </lineage>
</organism>
<proteinExistence type="predicted"/>
<dbReference type="OrthoDB" id="9764808at2"/>
<dbReference type="Gene3D" id="1.10.3210.10">
    <property type="entry name" value="Hypothetical protein af1432"/>
    <property type="match status" value="1"/>
</dbReference>
<dbReference type="STRING" id="1122209.SAMN02745752_02052"/>
<dbReference type="EMBL" id="FPJW01000007">
    <property type="protein sequence ID" value="SFX55288.1"/>
    <property type="molecule type" value="Genomic_DNA"/>
</dbReference>
<dbReference type="CDD" id="cd00077">
    <property type="entry name" value="HDc"/>
    <property type="match status" value="1"/>
</dbReference>
<name>A0A1K1Y097_9GAMM</name>
<dbReference type="Proteomes" id="UP000182350">
    <property type="component" value="Unassembled WGS sequence"/>
</dbReference>
<dbReference type="InterPro" id="IPR037522">
    <property type="entry name" value="HD_GYP_dom"/>
</dbReference>
<dbReference type="PANTHER" id="PTHR43155">
    <property type="entry name" value="CYCLIC DI-GMP PHOSPHODIESTERASE PA4108-RELATED"/>
    <property type="match status" value="1"/>
</dbReference>
<dbReference type="PANTHER" id="PTHR43155:SF2">
    <property type="entry name" value="CYCLIC DI-GMP PHOSPHODIESTERASE PA4108"/>
    <property type="match status" value="1"/>
</dbReference>
<sequence length="387" mass="42558">MGKLKKLVQGELIVGDKAPFNVYTHSRVLLLARGAEVEHEQQVASLLMQGYLDPDEKRINRGGDTTEVQSQRYTSDLNPFLELEGFYQQLLKLHHTLNEGRKPGGLPRGIRDMAERLLLLAARMPDALLGAAHWPVARQSVSLMQSLRSAVLLAVVVQRMQQVEEPVSLLCAALTANLSVLELQDLLSQQQEGLNPIQKSRILGHPEKSAFLLQSLGVEDEVWLEAVLQHHERLDGTGYPRHLKGRAIGVGGRLLGLADSYAAMTQVRQYRSLLTPRQALKELLGGENRQMDAELGSQFLAQLGIYPPGSVVLLANGDTAVVTARGQHLAEPVCAAIRASSGQTYIPPPRRDTSDPSLAINKLLGQELLSKLQPFLFWNIAAARALR</sequence>
<feature type="domain" description="HD-GYP" evidence="1">
    <location>
        <begin position="117"/>
        <end position="315"/>
    </location>
</feature>
<dbReference type="SUPFAM" id="SSF109604">
    <property type="entry name" value="HD-domain/PDEase-like"/>
    <property type="match status" value="1"/>
</dbReference>
<accession>A0A1K1Y097</accession>
<protein>
    <submittedName>
        <fullName evidence="2">HD domain-containing protein</fullName>
    </submittedName>
</protein>
<evidence type="ECO:0000313" key="3">
    <source>
        <dbReference type="Proteomes" id="UP000182350"/>
    </source>
</evidence>
<dbReference type="AlphaFoldDB" id="A0A1K1Y097"/>